<evidence type="ECO:0000313" key="3">
    <source>
        <dbReference type="Proteomes" id="UP000015100"/>
    </source>
</evidence>
<name>S8A8Z9_DACHA</name>
<dbReference type="HOGENOM" id="CLU_3032290_0_0_1"/>
<evidence type="ECO:0000256" key="1">
    <source>
        <dbReference type="SAM" id="SignalP"/>
    </source>
</evidence>
<evidence type="ECO:0000313" key="2">
    <source>
        <dbReference type="EMBL" id="EPS39490.1"/>
    </source>
</evidence>
<sequence>MAITFGLALVLASLPHSAAFGWDDFTNNLATDLAPLIALFGEQVMKQFLSESLTI</sequence>
<reference evidence="3" key="2">
    <citation type="submission" date="2013-04" db="EMBL/GenBank/DDBJ databases">
        <title>Genomic mechanisms accounting for the adaptation to parasitism in nematode-trapping fungi.</title>
        <authorList>
            <person name="Ahren D.G."/>
        </authorList>
    </citation>
    <scope>NUCLEOTIDE SEQUENCE [LARGE SCALE GENOMIC DNA]</scope>
    <source>
        <strain evidence="3">CBS 200.50</strain>
    </source>
</reference>
<feature type="signal peptide" evidence="1">
    <location>
        <begin position="1"/>
        <end position="19"/>
    </location>
</feature>
<feature type="chain" id="PRO_5004548322" evidence="1">
    <location>
        <begin position="20"/>
        <end position="55"/>
    </location>
</feature>
<dbReference type="AlphaFoldDB" id="S8A8Z9"/>
<organism evidence="2 3">
    <name type="scientific">Dactylellina haptotyla (strain CBS 200.50)</name>
    <name type="common">Nematode-trapping fungus</name>
    <name type="synonym">Monacrosporium haptotylum</name>
    <dbReference type="NCBI Taxonomy" id="1284197"/>
    <lineage>
        <taxon>Eukaryota</taxon>
        <taxon>Fungi</taxon>
        <taxon>Dikarya</taxon>
        <taxon>Ascomycota</taxon>
        <taxon>Pezizomycotina</taxon>
        <taxon>Orbiliomycetes</taxon>
        <taxon>Orbiliales</taxon>
        <taxon>Orbiliaceae</taxon>
        <taxon>Dactylellina</taxon>
    </lineage>
</organism>
<gene>
    <name evidence="2" type="ORF">H072_6724</name>
</gene>
<keyword evidence="1" id="KW-0732">Signal</keyword>
<comment type="caution">
    <text evidence="2">The sequence shown here is derived from an EMBL/GenBank/DDBJ whole genome shotgun (WGS) entry which is preliminary data.</text>
</comment>
<dbReference type="Proteomes" id="UP000015100">
    <property type="component" value="Unassembled WGS sequence"/>
</dbReference>
<accession>S8A8Z9</accession>
<dbReference type="EMBL" id="AQGS01000467">
    <property type="protein sequence ID" value="EPS39490.1"/>
    <property type="molecule type" value="Genomic_DNA"/>
</dbReference>
<keyword evidence="3" id="KW-1185">Reference proteome</keyword>
<proteinExistence type="predicted"/>
<protein>
    <submittedName>
        <fullName evidence="2">Uncharacterized protein</fullName>
    </submittedName>
</protein>
<dbReference type="OrthoDB" id="194358at2759"/>
<reference evidence="2 3" key="1">
    <citation type="journal article" date="2013" name="PLoS Genet.">
        <title>Genomic mechanisms accounting for the adaptation to parasitism in nematode-trapping fungi.</title>
        <authorList>
            <person name="Meerupati T."/>
            <person name="Andersson K.M."/>
            <person name="Friman E."/>
            <person name="Kumar D."/>
            <person name="Tunlid A."/>
            <person name="Ahren D."/>
        </authorList>
    </citation>
    <scope>NUCLEOTIDE SEQUENCE [LARGE SCALE GENOMIC DNA]</scope>
    <source>
        <strain evidence="2 3">CBS 200.50</strain>
    </source>
</reference>
<dbReference type="STRING" id="1284197.S8A8Z9"/>